<dbReference type="PANTHER" id="PTHR13947">
    <property type="entry name" value="GNAT FAMILY N-ACETYLTRANSFERASE"/>
    <property type="match status" value="1"/>
</dbReference>
<evidence type="ECO:0000313" key="3">
    <source>
        <dbReference type="EMBL" id="MBW8268375.1"/>
    </source>
</evidence>
<dbReference type="PANTHER" id="PTHR13947:SF37">
    <property type="entry name" value="LD18367P"/>
    <property type="match status" value="1"/>
</dbReference>
<organism evidence="3 4">
    <name type="scientific">Caldovatus aquaticus</name>
    <dbReference type="NCBI Taxonomy" id="2865671"/>
    <lineage>
        <taxon>Bacteria</taxon>
        <taxon>Pseudomonadati</taxon>
        <taxon>Pseudomonadota</taxon>
        <taxon>Alphaproteobacteria</taxon>
        <taxon>Acetobacterales</taxon>
        <taxon>Roseomonadaceae</taxon>
        <taxon>Caldovatus</taxon>
    </lineage>
</organism>
<dbReference type="RefSeq" id="WP_220115873.1">
    <property type="nucleotide sequence ID" value="NZ_JAHZUY010000003.1"/>
</dbReference>
<keyword evidence="4" id="KW-1185">Reference proteome</keyword>
<dbReference type="InterPro" id="IPR050769">
    <property type="entry name" value="NAT_camello-type"/>
</dbReference>
<comment type="caution">
    <text evidence="3">The sequence shown here is derived from an EMBL/GenBank/DDBJ whole genome shotgun (WGS) entry which is preliminary data.</text>
</comment>
<protein>
    <submittedName>
        <fullName evidence="3">GNAT family N-acetyltransferase</fullName>
        <ecNumber evidence="3">2.3.1.-</ecNumber>
    </submittedName>
</protein>
<dbReference type="InterPro" id="IPR016181">
    <property type="entry name" value="Acyl_CoA_acyltransferase"/>
</dbReference>
<sequence length="173" mass="17303">MSGIAREGAAVRRAAAAELVAVGAEAAPLLAELHRRAFPPGQSWGRDALATMLGLPGTFALWARVPGGAEGGGPAGFVLARVAAEEAEILTLAVLPERRGAGIGTALLRGAATVAAARGARTLFLEVSEANAAARALYAAAGFTGRGRRPRYYADGSDALVLGLSLPCGSAAG</sequence>
<dbReference type="PROSITE" id="PS51186">
    <property type="entry name" value="GNAT"/>
    <property type="match status" value="1"/>
</dbReference>
<dbReference type="Gene3D" id="3.40.630.30">
    <property type="match status" value="1"/>
</dbReference>
<accession>A0ABS7F0U2</accession>
<reference evidence="3 4" key="1">
    <citation type="submission" date="2021-08" db="EMBL/GenBank/DDBJ databases">
        <title>Caldovatus sediminis gen. nov., sp. nov., a moderately thermophilic bacterium isolated from a hot spring.</title>
        <authorList>
            <person name="Hu C.-J."/>
            <person name="Li W.-J."/>
            <person name="Xian W.-D."/>
        </authorList>
    </citation>
    <scope>NUCLEOTIDE SEQUENCE [LARGE SCALE GENOMIC DNA]</scope>
    <source>
        <strain evidence="3 4">SYSU G05006</strain>
    </source>
</reference>
<dbReference type="Proteomes" id="UP001519924">
    <property type="component" value="Unassembled WGS sequence"/>
</dbReference>
<dbReference type="SUPFAM" id="SSF55729">
    <property type="entry name" value="Acyl-CoA N-acyltransferases (Nat)"/>
    <property type="match status" value="1"/>
</dbReference>
<dbReference type="EMBL" id="JAHZUY010000003">
    <property type="protein sequence ID" value="MBW8268375.1"/>
    <property type="molecule type" value="Genomic_DNA"/>
</dbReference>
<feature type="domain" description="N-acetyltransferase" evidence="2">
    <location>
        <begin position="17"/>
        <end position="167"/>
    </location>
</feature>
<keyword evidence="1 3" id="KW-0808">Transferase</keyword>
<evidence type="ECO:0000313" key="4">
    <source>
        <dbReference type="Proteomes" id="UP001519924"/>
    </source>
</evidence>
<dbReference type="GO" id="GO:0016746">
    <property type="term" value="F:acyltransferase activity"/>
    <property type="evidence" value="ECO:0007669"/>
    <property type="project" value="UniProtKB-KW"/>
</dbReference>
<dbReference type="EC" id="2.3.1.-" evidence="3"/>
<evidence type="ECO:0000256" key="1">
    <source>
        <dbReference type="ARBA" id="ARBA00022679"/>
    </source>
</evidence>
<gene>
    <name evidence="3" type="ORF">K1J50_02635</name>
</gene>
<proteinExistence type="predicted"/>
<dbReference type="CDD" id="cd04301">
    <property type="entry name" value="NAT_SF"/>
    <property type="match status" value="1"/>
</dbReference>
<evidence type="ECO:0000259" key="2">
    <source>
        <dbReference type="PROSITE" id="PS51186"/>
    </source>
</evidence>
<dbReference type="InterPro" id="IPR000182">
    <property type="entry name" value="GNAT_dom"/>
</dbReference>
<dbReference type="Pfam" id="PF00583">
    <property type="entry name" value="Acetyltransf_1"/>
    <property type="match status" value="1"/>
</dbReference>
<keyword evidence="3" id="KW-0012">Acyltransferase</keyword>
<name>A0ABS7F0U2_9PROT</name>